<dbReference type="InterPro" id="IPR044822">
    <property type="entry name" value="Myb_DNA-bind_4"/>
</dbReference>
<gene>
    <name evidence="3" type="ORF">GSOID_T00007703001</name>
</gene>
<feature type="compositionally biased region" description="Low complexity" evidence="1">
    <location>
        <begin position="178"/>
        <end position="188"/>
    </location>
</feature>
<name>E4XC51_OIKDI</name>
<proteinExistence type="predicted"/>
<feature type="region of interest" description="Disordered" evidence="1">
    <location>
        <begin position="300"/>
        <end position="348"/>
    </location>
</feature>
<sequence>MMNAMAGLPAALGGQLGMGMSHQALSHQLSQLSSFHDQLVGTRRSAFGISGGRSRMPDAHVEMLLDCYKLVQEERTLDSGRLGKGAFHQITEQLNKRTVANYCKDQVTAKLQNLKAQFRQRRAAVEAGHGEMRDWKWYERMAEIMSTETNKQSAQTSEGENGMTNSYGDFNAERTRKSPPSQSSPVVAPPTSVFAGGLHPQLNPSLSKILANLPPQLRENPAALAQLMNSSNPLFGGLHSNPLPTPNILSHAMSQVGALPAPVQHATVTTESDDDFDENNVFQQQQAAFQRNLMARVHAGGSFPQPNFPATNKSPEMASLKRRARDSADSPDMKRARVSPPPVPSLPGVNPALEGTIAHLMNSRAAAESPLVPNVADIVAEMTTAKKDYLNGLRNLAFQLFTGLSAVLTQMPEPIAQPVAQQQASPAQPDAIPSPFALETSTPIKTDLSLIRAELTIEEEPVESENSKVSDITSVEAE</sequence>
<dbReference type="InParanoid" id="E4XC51"/>
<feature type="region of interest" description="Disordered" evidence="1">
    <location>
        <begin position="418"/>
        <end position="439"/>
    </location>
</feature>
<keyword evidence="4" id="KW-1185">Reference proteome</keyword>
<dbReference type="Pfam" id="PF13837">
    <property type="entry name" value="Myb_DNA-bind_4"/>
    <property type="match status" value="1"/>
</dbReference>
<feature type="compositionally biased region" description="Basic and acidic residues" evidence="1">
    <location>
        <begin position="325"/>
        <end position="335"/>
    </location>
</feature>
<feature type="compositionally biased region" description="Polar residues" evidence="1">
    <location>
        <begin position="148"/>
        <end position="168"/>
    </location>
</feature>
<feature type="domain" description="Myb/SANT-like DNA-binding" evidence="2">
    <location>
        <begin position="57"/>
        <end position="144"/>
    </location>
</feature>
<feature type="compositionally biased region" description="Polar residues" evidence="1">
    <location>
        <begin position="304"/>
        <end position="314"/>
    </location>
</feature>
<reference evidence="3" key="1">
    <citation type="journal article" date="2010" name="Science">
        <title>Plasticity of animal genome architecture unmasked by rapid evolution of a pelagic tunicate.</title>
        <authorList>
            <person name="Denoeud F."/>
            <person name="Henriet S."/>
            <person name="Mungpakdee S."/>
            <person name="Aury J.M."/>
            <person name="Da Silva C."/>
            <person name="Brinkmann H."/>
            <person name="Mikhaleva J."/>
            <person name="Olsen L.C."/>
            <person name="Jubin C."/>
            <person name="Canestro C."/>
            <person name="Bouquet J.M."/>
            <person name="Danks G."/>
            <person name="Poulain J."/>
            <person name="Campsteijn C."/>
            <person name="Adamski M."/>
            <person name="Cross I."/>
            <person name="Yadetie F."/>
            <person name="Muffato M."/>
            <person name="Louis A."/>
            <person name="Butcher S."/>
            <person name="Tsagkogeorga G."/>
            <person name="Konrad A."/>
            <person name="Singh S."/>
            <person name="Jensen M.F."/>
            <person name="Cong E.H."/>
            <person name="Eikeseth-Otteraa H."/>
            <person name="Noel B."/>
            <person name="Anthouard V."/>
            <person name="Porcel B.M."/>
            <person name="Kachouri-Lafond R."/>
            <person name="Nishino A."/>
            <person name="Ugolini M."/>
            <person name="Chourrout P."/>
            <person name="Nishida H."/>
            <person name="Aasland R."/>
            <person name="Huzurbazar S."/>
            <person name="Westhof E."/>
            <person name="Delsuc F."/>
            <person name="Lehrach H."/>
            <person name="Reinhardt R."/>
            <person name="Weissenbach J."/>
            <person name="Roy S.W."/>
            <person name="Artiguenave F."/>
            <person name="Postlethwait J.H."/>
            <person name="Manak J.R."/>
            <person name="Thompson E.M."/>
            <person name="Jaillon O."/>
            <person name="Du Pasquier L."/>
            <person name="Boudinot P."/>
            <person name="Liberles D.A."/>
            <person name="Volff J.N."/>
            <person name="Philippe H."/>
            <person name="Lenhard B."/>
            <person name="Roest Crollius H."/>
            <person name="Wincker P."/>
            <person name="Chourrout D."/>
        </authorList>
    </citation>
    <scope>NUCLEOTIDE SEQUENCE [LARGE SCALE GENOMIC DNA]</scope>
</reference>
<dbReference type="Proteomes" id="UP000001307">
    <property type="component" value="Unassembled WGS sequence"/>
</dbReference>
<accession>E4XC51</accession>
<evidence type="ECO:0000259" key="2">
    <source>
        <dbReference type="Pfam" id="PF13837"/>
    </source>
</evidence>
<evidence type="ECO:0000313" key="3">
    <source>
        <dbReference type="EMBL" id="CBY09176.1"/>
    </source>
</evidence>
<evidence type="ECO:0000256" key="1">
    <source>
        <dbReference type="SAM" id="MobiDB-lite"/>
    </source>
</evidence>
<feature type="region of interest" description="Disordered" evidence="1">
    <location>
        <begin position="459"/>
        <end position="478"/>
    </location>
</feature>
<organism evidence="3">
    <name type="scientific">Oikopleura dioica</name>
    <name type="common">Tunicate</name>
    <dbReference type="NCBI Taxonomy" id="34765"/>
    <lineage>
        <taxon>Eukaryota</taxon>
        <taxon>Metazoa</taxon>
        <taxon>Chordata</taxon>
        <taxon>Tunicata</taxon>
        <taxon>Appendicularia</taxon>
        <taxon>Copelata</taxon>
        <taxon>Oikopleuridae</taxon>
        <taxon>Oikopleura</taxon>
    </lineage>
</organism>
<feature type="compositionally biased region" description="Low complexity" evidence="1">
    <location>
        <begin position="418"/>
        <end position="435"/>
    </location>
</feature>
<evidence type="ECO:0000313" key="4">
    <source>
        <dbReference type="Proteomes" id="UP000001307"/>
    </source>
</evidence>
<dbReference type="OrthoDB" id="10402759at2759"/>
<feature type="compositionally biased region" description="Polar residues" evidence="1">
    <location>
        <begin position="467"/>
        <end position="478"/>
    </location>
</feature>
<protein>
    <recommendedName>
        <fullName evidence="2">Myb/SANT-like DNA-binding domain-containing protein</fullName>
    </recommendedName>
</protein>
<feature type="region of interest" description="Disordered" evidence="1">
    <location>
        <begin position="148"/>
        <end position="188"/>
    </location>
</feature>
<dbReference type="EMBL" id="FN653035">
    <property type="protein sequence ID" value="CBY09176.1"/>
    <property type="molecule type" value="Genomic_DNA"/>
</dbReference>
<dbReference type="AlphaFoldDB" id="E4XC51"/>